<feature type="region of interest" description="Disordered" evidence="1">
    <location>
        <begin position="1"/>
        <end position="29"/>
    </location>
</feature>
<accession>A0A939EJP9</accession>
<evidence type="ECO:0000313" key="2">
    <source>
        <dbReference type="EMBL" id="MBN9672924.1"/>
    </source>
</evidence>
<dbReference type="EMBL" id="JAEKJZ010000005">
    <property type="protein sequence ID" value="MBN9672924.1"/>
    <property type="molecule type" value="Genomic_DNA"/>
</dbReference>
<dbReference type="RefSeq" id="WP_207142766.1">
    <property type="nucleotide sequence ID" value="NZ_JAEKJZ010000005.1"/>
</dbReference>
<proteinExistence type="predicted"/>
<evidence type="ECO:0000313" key="3">
    <source>
        <dbReference type="Proteomes" id="UP000664096"/>
    </source>
</evidence>
<sequence length="232" mass="25652">MLCTRSEHRLRRDAAQQDDSQANGGAGPLPKRPLIRLHLDMIKYLSNALGRFVEVVGVVTALVFVFELTTANRGLPSIDLDATEKISAFKFFEANNRVVVYISFSLDRDMFKDASTGLYSDPIRVDALGNLGGAVLLVNWQSLSNSYLAEIDDHRAEDLSFAFRGPAYARLFEAEGLPYVELIASPFTDSVLERAKCAEHLFGQSTFQKVYRYVAGCMLNAVATPKTYLGNG</sequence>
<comment type="caution">
    <text evidence="2">The sequence shown here is derived from an EMBL/GenBank/DDBJ whole genome shotgun (WGS) entry which is preliminary data.</text>
</comment>
<protein>
    <submittedName>
        <fullName evidence="2">Uncharacterized protein</fullName>
    </submittedName>
</protein>
<feature type="compositionally biased region" description="Basic and acidic residues" evidence="1">
    <location>
        <begin position="1"/>
        <end position="15"/>
    </location>
</feature>
<dbReference type="Proteomes" id="UP000664096">
    <property type="component" value="Unassembled WGS sequence"/>
</dbReference>
<evidence type="ECO:0000256" key="1">
    <source>
        <dbReference type="SAM" id="MobiDB-lite"/>
    </source>
</evidence>
<gene>
    <name evidence="2" type="ORF">JF539_21395</name>
</gene>
<dbReference type="AlphaFoldDB" id="A0A939EJP9"/>
<organism evidence="2 3">
    <name type="scientific">Roseibium aggregatum</name>
    <dbReference type="NCBI Taxonomy" id="187304"/>
    <lineage>
        <taxon>Bacteria</taxon>
        <taxon>Pseudomonadati</taxon>
        <taxon>Pseudomonadota</taxon>
        <taxon>Alphaproteobacteria</taxon>
        <taxon>Hyphomicrobiales</taxon>
        <taxon>Stappiaceae</taxon>
        <taxon>Roseibium</taxon>
    </lineage>
</organism>
<name>A0A939EJP9_9HYPH</name>
<reference evidence="2" key="1">
    <citation type="submission" date="2020-12" db="EMBL/GenBank/DDBJ databases">
        <title>Oil enriched cultivation method for isolating marine PHA-producing bacteria.</title>
        <authorList>
            <person name="Zheng W."/>
            <person name="Yu S."/>
            <person name="Huang Y."/>
        </authorList>
    </citation>
    <scope>NUCLEOTIDE SEQUENCE</scope>
    <source>
        <strain evidence="2">SY-2-12</strain>
    </source>
</reference>